<proteinExistence type="predicted"/>
<keyword evidence="1" id="KW-0812">Transmembrane</keyword>
<sequence length="69" mass="7352">MSTALFITSTVTVIATKSTDSLKFMLSIFSFSIITSWSLGVRFAIVNKAKEGDILVFNFVSIGLGSIAG</sequence>
<feature type="transmembrane region" description="Helical" evidence="1">
    <location>
        <begin position="25"/>
        <end position="45"/>
    </location>
</feature>
<accession>A0A645IDN2</accession>
<reference evidence="2" key="1">
    <citation type="submission" date="2019-08" db="EMBL/GenBank/DDBJ databases">
        <authorList>
            <person name="Kucharzyk K."/>
            <person name="Murdoch R.W."/>
            <person name="Higgins S."/>
            <person name="Loffler F."/>
        </authorList>
    </citation>
    <scope>NUCLEOTIDE SEQUENCE</scope>
</reference>
<keyword evidence="1" id="KW-1133">Transmembrane helix</keyword>
<dbReference type="EMBL" id="VSSQ01112661">
    <property type="protein sequence ID" value="MPN49418.1"/>
    <property type="molecule type" value="Genomic_DNA"/>
</dbReference>
<name>A0A645IDN2_9ZZZZ</name>
<organism evidence="2">
    <name type="scientific">bioreactor metagenome</name>
    <dbReference type="NCBI Taxonomy" id="1076179"/>
    <lineage>
        <taxon>unclassified sequences</taxon>
        <taxon>metagenomes</taxon>
        <taxon>ecological metagenomes</taxon>
    </lineage>
</organism>
<gene>
    <name evidence="2" type="ORF">SDC9_197039</name>
</gene>
<comment type="caution">
    <text evidence="2">The sequence shown here is derived from an EMBL/GenBank/DDBJ whole genome shotgun (WGS) entry which is preliminary data.</text>
</comment>
<keyword evidence="1" id="KW-0472">Membrane</keyword>
<protein>
    <submittedName>
        <fullName evidence="2">Uncharacterized protein</fullName>
    </submittedName>
</protein>
<evidence type="ECO:0000313" key="2">
    <source>
        <dbReference type="EMBL" id="MPN49418.1"/>
    </source>
</evidence>
<evidence type="ECO:0000256" key="1">
    <source>
        <dbReference type="SAM" id="Phobius"/>
    </source>
</evidence>
<dbReference type="AlphaFoldDB" id="A0A645IDN2"/>